<keyword evidence="2" id="KW-1185">Reference proteome</keyword>
<dbReference type="AlphaFoldDB" id="A0A6L8VCA5"/>
<dbReference type="SUPFAM" id="SSF52954">
    <property type="entry name" value="Class II aaRS ABD-related"/>
    <property type="match status" value="1"/>
</dbReference>
<accession>A0A6L8VCA5</accession>
<evidence type="ECO:0000313" key="1">
    <source>
        <dbReference type="EMBL" id="MZQ87262.1"/>
    </source>
</evidence>
<organism evidence="1 2">
    <name type="scientific">Paenibacillus silvestris</name>
    <dbReference type="NCBI Taxonomy" id="2606219"/>
    <lineage>
        <taxon>Bacteria</taxon>
        <taxon>Bacillati</taxon>
        <taxon>Bacillota</taxon>
        <taxon>Bacilli</taxon>
        <taxon>Bacillales</taxon>
        <taxon>Paenibacillaceae</taxon>
        <taxon>Paenibacillus</taxon>
    </lineage>
</organism>
<sequence>MGNSNQRYESPEDESRFMNHLEQASVILLTPKASTEANERISELTNELQLVGIGVRIECLTYDSGKHIAIGLGMRFVISISDSGKAENEVSLMDLEEQTEMTMPWDRAIYMIEKVYPPANFT</sequence>
<proteinExistence type="predicted"/>
<dbReference type="RefSeq" id="WP_161411884.1">
    <property type="nucleotide sequence ID" value="NZ_WTUZ01000040.1"/>
</dbReference>
<protein>
    <recommendedName>
        <fullName evidence="3">Anticodon-binding domain-containing protein</fullName>
    </recommendedName>
</protein>
<gene>
    <name evidence="1" type="ORF">GQF01_34615</name>
</gene>
<dbReference type="Proteomes" id="UP000481087">
    <property type="component" value="Unassembled WGS sequence"/>
</dbReference>
<evidence type="ECO:0000313" key="2">
    <source>
        <dbReference type="Proteomes" id="UP000481087"/>
    </source>
</evidence>
<name>A0A6L8VCA5_9BACL</name>
<reference evidence="1 2" key="1">
    <citation type="submission" date="2019-12" db="EMBL/GenBank/DDBJ databases">
        <title>Paenibacillus sp. nov. sp. isolated from soil.</title>
        <authorList>
            <person name="Kim J."/>
            <person name="Jeong S.E."/>
            <person name="Jung H.S."/>
            <person name="Jeon C.O."/>
        </authorList>
    </citation>
    <scope>NUCLEOTIDE SEQUENCE [LARGE SCALE GENOMIC DNA]</scope>
    <source>
        <strain evidence="1 2">5J-6</strain>
    </source>
</reference>
<evidence type="ECO:0008006" key="3">
    <source>
        <dbReference type="Google" id="ProtNLM"/>
    </source>
</evidence>
<dbReference type="EMBL" id="WTUZ01000040">
    <property type="protein sequence ID" value="MZQ87262.1"/>
    <property type="molecule type" value="Genomic_DNA"/>
</dbReference>
<comment type="caution">
    <text evidence="1">The sequence shown here is derived from an EMBL/GenBank/DDBJ whole genome shotgun (WGS) entry which is preliminary data.</text>
</comment>